<organism evidence="1 2">
    <name type="scientific">Rhynchophorus ferrugineus</name>
    <name type="common">Red palm weevil</name>
    <name type="synonym">Curculio ferrugineus</name>
    <dbReference type="NCBI Taxonomy" id="354439"/>
    <lineage>
        <taxon>Eukaryota</taxon>
        <taxon>Metazoa</taxon>
        <taxon>Ecdysozoa</taxon>
        <taxon>Arthropoda</taxon>
        <taxon>Hexapoda</taxon>
        <taxon>Insecta</taxon>
        <taxon>Pterygota</taxon>
        <taxon>Neoptera</taxon>
        <taxon>Endopterygota</taxon>
        <taxon>Coleoptera</taxon>
        <taxon>Polyphaga</taxon>
        <taxon>Cucujiformia</taxon>
        <taxon>Curculionidae</taxon>
        <taxon>Dryophthorinae</taxon>
        <taxon>Rhynchophorus</taxon>
    </lineage>
</organism>
<dbReference type="EMBL" id="JAACXV010018515">
    <property type="protein sequence ID" value="KAF7264062.1"/>
    <property type="molecule type" value="Genomic_DNA"/>
</dbReference>
<dbReference type="AlphaFoldDB" id="A0A834HL02"/>
<keyword evidence="2" id="KW-1185">Reference proteome</keyword>
<comment type="caution">
    <text evidence="1">The sequence shown here is derived from an EMBL/GenBank/DDBJ whole genome shotgun (WGS) entry which is preliminary data.</text>
</comment>
<reference evidence="1" key="1">
    <citation type="submission" date="2020-08" db="EMBL/GenBank/DDBJ databases">
        <title>Genome sequencing and assembly of the red palm weevil Rhynchophorus ferrugineus.</title>
        <authorList>
            <person name="Dias G.B."/>
            <person name="Bergman C.M."/>
            <person name="Manee M."/>
        </authorList>
    </citation>
    <scope>NUCLEOTIDE SEQUENCE</scope>
    <source>
        <strain evidence="1">AA-2017</strain>
        <tissue evidence="1">Whole larva</tissue>
    </source>
</reference>
<evidence type="ECO:0000313" key="1">
    <source>
        <dbReference type="EMBL" id="KAF7264062.1"/>
    </source>
</evidence>
<name>A0A834HL02_RHYFE</name>
<gene>
    <name evidence="1" type="ORF">GWI33_000696</name>
</gene>
<dbReference type="Proteomes" id="UP000625711">
    <property type="component" value="Unassembled WGS sequence"/>
</dbReference>
<sequence length="158" mass="17144">MQGAVSIVEQVAQKSPSTVARSVISSRTSSGKVDVEEREKARPFLNENTRRHVVEQSVAVTSTTATTAVARAALKSECSTRALGVSLRSLSLSHSFCCCRFSRGSLPIARIINSRSKLSGRKSVERFLESGLVRLNNKDRLEGAVVVAYWLGFSLLST</sequence>
<proteinExistence type="predicted"/>
<accession>A0A834HL02</accession>
<evidence type="ECO:0000313" key="2">
    <source>
        <dbReference type="Proteomes" id="UP000625711"/>
    </source>
</evidence>
<protein>
    <submittedName>
        <fullName evidence="1">Uncharacterized protein</fullName>
    </submittedName>
</protein>